<dbReference type="NCBIfam" id="TIGR03436">
    <property type="entry name" value="acidobact_VWFA"/>
    <property type="match status" value="1"/>
</dbReference>
<dbReference type="AlphaFoldDB" id="A0A7V4XQY5"/>
<sequence>MLLPLALQAQQAHTPAPYTLHEQVREVLLDVTVTDAHGHPVTGLPESDFHISDDGHPQKIDTFVEHQGPDMAPFAPKPVAGDSSNAFLAHPPPALNVLLIDTTTMTTFDQMDLNQRLIHFVHQLPAGQSLAIFARLGPIIVQLQGLTANHNLLLAAIHKAIPRFRPQDYARETDFDALKQMAFYLRQYPGRKNLLWFNGGSNLFLFPHPDIGTLPDLEKMRPIFDNLESERIAVYPIDVRGIRSVLRSNNQQQIQLMRKQAGRTGGRAIVNSNDLASQTLQIVKNSGSFYTLTYKPDDIRRDKHWHAIHIKLPGHYTLHYRQGYFDDGHLDGNHTASSSSLKLAANGGPLASPDEHSQPILFAARAIPGKLALQTDPVQGGDAPKNRPKHGEQAYTVHFALPASAFHLHRIDAHHASIQLGAAILAFNQYSDPVSHRVQQSTLTINTDPLRKLPDARFPFDELIYLPKGDDYLYLAVWDTTTGRMGTLNIPLKVTRH</sequence>
<protein>
    <submittedName>
        <fullName evidence="1">VWA domain-containing protein</fullName>
    </submittedName>
</protein>
<proteinExistence type="predicted"/>
<reference evidence="1" key="1">
    <citation type="journal article" date="2020" name="mSystems">
        <title>Genome- and Community-Level Interaction Insights into Carbon Utilization and Element Cycling Functions of Hydrothermarchaeota in Hydrothermal Sediment.</title>
        <authorList>
            <person name="Zhou Z."/>
            <person name="Liu Y."/>
            <person name="Xu W."/>
            <person name="Pan J."/>
            <person name="Luo Z.H."/>
            <person name="Li M."/>
        </authorList>
    </citation>
    <scope>NUCLEOTIDE SEQUENCE [LARGE SCALE GENOMIC DNA]</scope>
    <source>
        <strain evidence="1">SpSt-855</strain>
    </source>
</reference>
<organism evidence="1">
    <name type="scientific">Acidobacterium capsulatum</name>
    <dbReference type="NCBI Taxonomy" id="33075"/>
    <lineage>
        <taxon>Bacteria</taxon>
        <taxon>Pseudomonadati</taxon>
        <taxon>Acidobacteriota</taxon>
        <taxon>Terriglobia</taxon>
        <taxon>Terriglobales</taxon>
        <taxon>Acidobacteriaceae</taxon>
        <taxon>Acidobacterium</taxon>
    </lineage>
</organism>
<gene>
    <name evidence="1" type="ORF">ENW50_02415</name>
</gene>
<name>A0A7V4XQY5_9BACT</name>
<dbReference type="InterPro" id="IPR017802">
    <property type="entry name" value="VWFA-rel_acidobac-type"/>
</dbReference>
<evidence type="ECO:0000313" key="1">
    <source>
        <dbReference type="EMBL" id="HGY93533.1"/>
    </source>
</evidence>
<dbReference type="EMBL" id="DTKL01000015">
    <property type="protein sequence ID" value="HGY93533.1"/>
    <property type="molecule type" value="Genomic_DNA"/>
</dbReference>
<accession>A0A7V4XQY5</accession>
<comment type="caution">
    <text evidence="1">The sequence shown here is derived from an EMBL/GenBank/DDBJ whole genome shotgun (WGS) entry which is preliminary data.</text>
</comment>